<dbReference type="STRING" id="640635.SAMN04489806_1269"/>
<organism evidence="2 3">
    <name type="scientific">Paramicrobacterium humi</name>
    <dbReference type="NCBI Taxonomy" id="640635"/>
    <lineage>
        <taxon>Bacteria</taxon>
        <taxon>Bacillati</taxon>
        <taxon>Actinomycetota</taxon>
        <taxon>Actinomycetes</taxon>
        <taxon>Micrococcales</taxon>
        <taxon>Microbacteriaceae</taxon>
        <taxon>Paramicrobacterium</taxon>
    </lineage>
</organism>
<reference evidence="2 3" key="1">
    <citation type="submission" date="2016-10" db="EMBL/GenBank/DDBJ databases">
        <authorList>
            <person name="de Groot N.N."/>
        </authorList>
    </citation>
    <scope>NUCLEOTIDE SEQUENCE [LARGE SCALE GENOMIC DNA]</scope>
    <source>
        <strain evidence="2 3">DSM 21799</strain>
    </source>
</reference>
<evidence type="ECO:0000313" key="2">
    <source>
        <dbReference type="EMBL" id="SEB60826.1"/>
    </source>
</evidence>
<sequence length="251" mass="26823">MSADPFALFDGVDTVLFVHAHPDDETLAGGALMVELLARGIHVQLVTCSRGERGEVVTGPFSHLEGTPELAAHREGEIAGALEILGVTDHAWLGTPPARAAGQRPRVYEDSGMRWIREGLAGPAGDASAQSFSTSPLKEEVADLLALIDDPVGARPQLVVSYNEIGGYGHPDHVRAREIAVAAAAARGIRFAELVEEPGEDVTWFALEHRLDTVIEALHAHATQLTVHGRDVVHSGGQREPIRTSIGLREI</sequence>
<dbReference type="GO" id="GO:0016811">
    <property type="term" value="F:hydrolase activity, acting on carbon-nitrogen (but not peptide) bonds, in linear amides"/>
    <property type="evidence" value="ECO:0007669"/>
    <property type="project" value="TreeGrafter"/>
</dbReference>
<evidence type="ECO:0000313" key="3">
    <source>
        <dbReference type="Proteomes" id="UP000199183"/>
    </source>
</evidence>
<accession>A0A1H4KRG8</accession>
<dbReference type="PANTHER" id="PTHR12993">
    <property type="entry name" value="N-ACETYLGLUCOSAMINYL-PHOSPHATIDYLINOSITOL DE-N-ACETYLASE-RELATED"/>
    <property type="match status" value="1"/>
</dbReference>
<dbReference type="InterPro" id="IPR003737">
    <property type="entry name" value="GlcNAc_PI_deacetylase-related"/>
</dbReference>
<dbReference type="OrthoDB" id="158614at2"/>
<protein>
    <submittedName>
        <fullName evidence="2">N-acetyl-1-D-myo-inositol-2-amino-2-deoxy-alpha-D-glucopyranoside deacetylase</fullName>
    </submittedName>
</protein>
<name>A0A1H4KRG8_9MICO</name>
<dbReference type="SUPFAM" id="SSF102588">
    <property type="entry name" value="LmbE-like"/>
    <property type="match status" value="1"/>
</dbReference>
<dbReference type="GO" id="GO:0016137">
    <property type="term" value="P:glycoside metabolic process"/>
    <property type="evidence" value="ECO:0007669"/>
    <property type="project" value="UniProtKB-ARBA"/>
</dbReference>
<dbReference type="Proteomes" id="UP000199183">
    <property type="component" value="Unassembled WGS sequence"/>
</dbReference>
<dbReference type="Gene3D" id="3.40.50.10320">
    <property type="entry name" value="LmbE-like"/>
    <property type="match status" value="1"/>
</dbReference>
<dbReference type="RefSeq" id="WP_091181496.1">
    <property type="nucleotide sequence ID" value="NZ_FNRY01000001.1"/>
</dbReference>
<dbReference type="EMBL" id="FNRY01000001">
    <property type="protein sequence ID" value="SEB60826.1"/>
    <property type="molecule type" value="Genomic_DNA"/>
</dbReference>
<dbReference type="Pfam" id="PF02585">
    <property type="entry name" value="PIG-L"/>
    <property type="match status" value="1"/>
</dbReference>
<dbReference type="AlphaFoldDB" id="A0A1H4KRG8"/>
<proteinExistence type="predicted"/>
<dbReference type="InterPro" id="IPR024078">
    <property type="entry name" value="LmbE-like_dom_sf"/>
</dbReference>
<gene>
    <name evidence="2" type="ORF">SAMN04489806_1269</name>
</gene>
<dbReference type="PANTHER" id="PTHR12993:SF26">
    <property type="entry name" value="1D-MYO-INOSITOL 2-ACETAMIDO-2-DEOXY-ALPHA-D-GLUCOPYRANOSIDE DEACETYLASE"/>
    <property type="match status" value="1"/>
</dbReference>
<keyword evidence="1" id="KW-0862">Zinc</keyword>
<evidence type="ECO:0000256" key="1">
    <source>
        <dbReference type="ARBA" id="ARBA00022833"/>
    </source>
</evidence>
<keyword evidence="3" id="KW-1185">Reference proteome</keyword>